<dbReference type="EMBL" id="JBBUTI010000016">
    <property type="protein sequence ID" value="MEK8048374.1"/>
    <property type="molecule type" value="Genomic_DNA"/>
</dbReference>
<accession>A0ABU9C907</accession>
<proteinExistence type="predicted"/>
<dbReference type="SUPFAM" id="SSF54909">
    <property type="entry name" value="Dimeric alpha+beta barrel"/>
    <property type="match status" value="1"/>
</dbReference>
<evidence type="ECO:0000313" key="2">
    <source>
        <dbReference type="EMBL" id="MEK8048374.1"/>
    </source>
</evidence>
<reference evidence="2 3" key="1">
    <citation type="submission" date="2024-04" db="EMBL/GenBank/DDBJ databases">
        <title>Novel species of the genus Ideonella isolated from streams.</title>
        <authorList>
            <person name="Lu H."/>
        </authorList>
    </citation>
    <scope>NUCLEOTIDE SEQUENCE [LARGE SCALE GENOMIC DNA]</scope>
    <source>
        <strain evidence="2 3">LYT19W</strain>
    </source>
</reference>
<feature type="domain" description="ABM" evidence="1">
    <location>
        <begin position="10"/>
        <end position="83"/>
    </location>
</feature>
<keyword evidence="3" id="KW-1185">Reference proteome</keyword>
<evidence type="ECO:0000259" key="1">
    <source>
        <dbReference type="Pfam" id="PF03992"/>
    </source>
</evidence>
<dbReference type="EC" id="1.14.-.-" evidence="2"/>
<dbReference type="RefSeq" id="WP_341400685.1">
    <property type="nucleotide sequence ID" value="NZ_JBBUTI010000016.1"/>
</dbReference>
<keyword evidence="2" id="KW-0503">Monooxygenase</keyword>
<dbReference type="InterPro" id="IPR007138">
    <property type="entry name" value="ABM_dom"/>
</dbReference>
<comment type="caution">
    <text evidence="2">The sequence shown here is derived from an EMBL/GenBank/DDBJ whole genome shotgun (WGS) entry which is preliminary data.</text>
</comment>
<gene>
    <name evidence="2" type="ORF">AACH00_18620</name>
</gene>
<sequence length="109" mass="12311">MTTPVMPEPPYYAVIFVSHRIEGDAGYGAMAERMAELAAQQPGYLGVDSSRGADGVGITVSYWRSLEDIAAWRRDVEHTAARDQGRAQWYSAYELRIARVERAYSWQHD</sequence>
<dbReference type="Gene3D" id="3.30.70.100">
    <property type="match status" value="1"/>
</dbReference>
<keyword evidence="2" id="KW-0560">Oxidoreductase</keyword>
<organism evidence="2 3">
    <name type="scientific">Ideonella margarita</name>
    <dbReference type="NCBI Taxonomy" id="2984191"/>
    <lineage>
        <taxon>Bacteria</taxon>
        <taxon>Pseudomonadati</taxon>
        <taxon>Pseudomonadota</taxon>
        <taxon>Betaproteobacteria</taxon>
        <taxon>Burkholderiales</taxon>
        <taxon>Sphaerotilaceae</taxon>
        <taxon>Ideonella</taxon>
    </lineage>
</organism>
<dbReference type="InterPro" id="IPR011008">
    <property type="entry name" value="Dimeric_a/b-barrel"/>
</dbReference>
<dbReference type="Proteomes" id="UP001379945">
    <property type="component" value="Unassembled WGS sequence"/>
</dbReference>
<dbReference type="Pfam" id="PF03992">
    <property type="entry name" value="ABM"/>
    <property type="match status" value="1"/>
</dbReference>
<dbReference type="GO" id="GO:0004497">
    <property type="term" value="F:monooxygenase activity"/>
    <property type="evidence" value="ECO:0007669"/>
    <property type="project" value="UniProtKB-KW"/>
</dbReference>
<evidence type="ECO:0000313" key="3">
    <source>
        <dbReference type="Proteomes" id="UP001379945"/>
    </source>
</evidence>
<dbReference type="PANTHER" id="PTHR37811:SF2">
    <property type="entry name" value="ABM DOMAIN-CONTAINING PROTEIN"/>
    <property type="match status" value="1"/>
</dbReference>
<protein>
    <submittedName>
        <fullName evidence="2">Antibiotic biosynthesis monooxygenase</fullName>
        <ecNumber evidence="2">1.14.-.-</ecNumber>
    </submittedName>
</protein>
<name>A0ABU9C907_9BURK</name>
<dbReference type="InterPro" id="IPR052936">
    <property type="entry name" value="Jasmonate_Hydroxylase-like"/>
</dbReference>
<dbReference type="PANTHER" id="PTHR37811">
    <property type="entry name" value="BLL5343 PROTEIN"/>
    <property type="match status" value="1"/>
</dbReference>